<sequence length="361" mass="39208">MGNASSTPHPLRRLSRASFSSTGASSTGVVDEQLARPPDSHAHNEEYEEHDDFDESFDVPTFSTRRPLRRHSVPDDDADTICDSASIMTAYTDATLTADPLQAYVAGSSVVSSAVDAAMEVLNGDAKGWRRDVALAQLEWLAADGARRARWVRAEAAARHKRAKGRRSSLGTAKKPDLRLSTAGEERVISEDTATARRVHMEAAAGDQRAGAEDDAKVQLERAHDAVHARYRRQSEGGAEMDVNGAGGDGQDEDGEQKEGAEQPNTAQAYATKRGQLRAAEERYHASCAQAAKEHADLLAVSSRAHERAFSTCTVTYMGKRLRDPDAQGEITFTAAAGASIESKRRRSVWSGQYQVGQWQR</sequence>
<feature type="region of interest" description="Disordered" evidence="1">
    <location>
        <begin position="161"/>
        <end position="193"/>
    </location>
</feature>
<evidence type="ECO:0000313" key="3">
    <source>
        <dbReference type="Proteomes" id="UP001233271"/>
    </source>
</evidence>
<name>A0AA48QYW4_9TREE</name>
<feature type="region of interest" description="Disordered" evidence="1">
    <location>
        <begin position="228"/>
        <end position="269"/>
    </location>
</feature>
<dbReference type="EMBL" id="AP028219">
    <property type="protein sequence ID" value="BEI94997.1"/>
    <property type="molecule type" value="Genomic_DNA"/>
</dbReference>
<protein>
    <submittedName>
        <fullName evidence="2">Uncharacterized protein</fullName>
    </submittedName>
</protein>
<reference evidence="2" key="1">
    <citation type="journal article" date="2023" name="BMC Genomics">
        <title>Chromosome-level genome assemblies of Cutaneotrichosporon spp. (Trichosporonales, Basidiomycota) reveal imbalanced evolution between nucleotide sequences and chromosome synteny.</title>
        <authorList>
            <person name="Kobayashi Y."/>
            <person name="Kayamori A."/>
            <person name="Aoki K."/>
            <person name="Shiwa Y."/>
            <person name="Matsutani M."/>
            <person name="Fujita N."/>
            <person name="Sugita T."/>
            <person name="Iwasaki W."/>
            <person name="Tanaka N."/>
            <person name="Takashima M."/>
        </authorList>
    </citation>
    <scope>NUCLEOTIDE SEQUENCE</scope>
    <source>
        <strain evidence="2">HIS019</strain>
    </source>
</reference>
<feature type="compositionally biased region" description="Basic and acidic residues" evidence="1">
    <location>
        <begin position="174"/>
        <end position="190"/>
    </location>
</feature>
<dbReference type="KEGG" id="ccac:CcaHIS019_0705780"/>
<feature type="compositionally biased region" description="Acidic residues" evidence="1">
    <location>
        <begin position="46"/>
        <end position="57"/>
    </location>
</feature>
<accession>A0AA48QYW4</accession>
<feature type="region of interest" description="Disordered" evidence="1">
    <location>
        <begin position="1"/>
        <end position="60"/>
    </location>
</feature>
<dbReference type="GeneID" id="85498867"/>
<evidence type="ECO:0000313" key="2">
    <source>
        <dbReference type="EMBL" id="BEI94997.1"/>
    </source>
</evidence>
<dbReference type="AlphaFoldDB" id="A0AA48QYW4"/>
<keyword evidence="3" id="KW-1185">Reference proteome</keyword>
<dbReference type="RefSeq" id="XP_060460262.1">
    <property type="nucleotide sequence ID" value="XM_060604027.1"/>
</dbReference>
<evidence type="ECO:0000256" key="1">
    <source>
        <dbReference type="SAM" id="MobiDB-lite"/>
    </source>
</evidence>
<proteinExistence type="predicted"/>
<gene>
    <name evidence="2" type="ORF">CcaverHIS019_0705780</name>
</gene>
<organism evidence="2 3">
    <name type="scientific">Cutaneotrichosporon cavernicola</name>
    <dbReference type="NCBI Taxonomy" id="279322"/>
    <lineage>
        <taxon>Eukaryota</taxon>
        <taxon>Fungi</taxon>
        <taxon>Dikarya</taxon>
        <taxon>Basidiomycota</taxon>
        <taxon>Agaricomycotina</taxon>
        <taxon>Tremellomycetes</taxon>
        <taxon>Trichosporonales</taxon>
        <taxon>Trichosporonaceae</taxon>
        <taxon>Cutaneotrichosporon</taxon>
    </lineage>
</organism>
<feature type="compositionally biased region" description="Low complexity" evidence="1">
    <location>
        <begin position="16"/>
        <end position="28"/>
    </location>
</feature>
<dbReference type="Proteomes" id="UP001233271">
    <property type="component" value="Chromosome 7b"/>
</dbReference>